<evidence type="ECO:0000313" key="1">
    <source>
        <dbReference type="EMBL" id="PTQ44346.1"/>
    </source>
</evidence>
<reference evidence="2" key="1">
    <citation type="journal article" date="2017" name="Cell">
        <title>Insights into land plant evolution garnered from the Marchantia polymorpha genome.</title>
        <authorList>
            <person name="Bowman J.L."/>
            <person name="Kohchi T."/>
            <person name="Yamato K.T."/>
            <person name="Jenkins J."/>
            <person name="Shu S."/>
            <person name="Ishizaki K."/>
            <person name="Yamaoka S."/>
            <person name="Nishihama R."/>
            <person name="Nakamura Y."/>
            <person name="Berger F."/>
            <person name="Adam C."/>
            <person name="Aki S.S."/>
            <person name="Althoff F."/>
            <person name="Araki T."/>
            <person name="Arteaga-Vazquez M.A."/>
            <person name="Balasubrmanian S."/>
            <person name="Barry K."/>
            <person name="Bauer D."/>
            <person name="Boehm C.R."/>
            <person name="Briginshaw L."/>
            <person name="Caballero-Perez J."/>
            <person name="Catarino B."/>
            <person name="Chen F."/>
            <person name="Chiyoda S."/>
            <person name="Chovatia M."/>
            <person name="Davies K.M."/>
            <person name="Delmans M."/>
            <person name="Demura T."/>
            <person name="Dierschke T."/>
            <person name="Dolan L."/>
            <person name="Dorantes-Acosta A.E."/>
            <person name="Eklund D.M."/>
            <person name="Florent S.N."/>
            <person name="Flores-Sandoval E."/>
            <person name="Fujiyama A."/>
            <person name="Fukuzawa H."/>
            <person name="Galik B."/>
            <person name="Grimanelli D."/>
            <person name="Grimwood J."/>
            <person name="Grossniklaus U."/>
            <person name="Hamada T."/>
            <person name="Haseloff J."/>
            <person name="Hetherington A.J."/>
            <person name="Higo A."/>
            <person name="Hirakawa Y."/>
            <person name="Hundley H.N."/>
            <person name="Ikeda Y."/>
            <person name="Inoue K."/>
            <person name="Inoue S.I."/>
            <person name="Ishida S."/>
            <person name="Jia Q."/>
            <person name="Kakita M."/>
            <person name="Kanazawa T."/>
            <person name="Kawai Y."/>
            <person name="Kawashima T."/>
            <person name="Kennedy M."/>
            <person name="Kinose K."/>
            <person name="Kinoshita T."/>
            <person name="Kohara Y."/>
            <person name="Koide E."/>
            <person name="Komatsu K."/>
            <person name="Kopischke S."/>
            <person name="Kubo M."/>
            <person name="Kyozuka J."/>
            <person name="Lagercrantz U."/>
            <person name="Lin S.S."/>
            <person name="Lindquist E."/>
            <person name="Lipzen A.M."/>
            <person name="Lu C.W."/>
            <person name="De Luna E."/>
            <person name="Martienssen R.A."/>
            <person name="Minamino N."/>
            <person name="Mizutani M."/>
            <person name="Mizutani M."/>
            <person name="Mochizuki N."/>
            <person name="Monte I."/>
            <person name="Mosher R."/>
            <person name="Nagasaki H."/>
            <person name="Nakagami H."/>
            <person name="Naramoto S."/>
            <person name="Nishitani K."/>
            <person name="Ohtani M."/>
            <person name="Okamoto T."/>
            <person name="Okumura M."/>
            <person name="Phillips J."/>
            <person name="Pollak B."/>
            <person name="Reinders A."/>
            <person name="Rovekamp M."/>
            <person name="Sano R."/>
            <person name="Sawa S."/>
            <person name="Schmid M.W."/>
            <person name="Shirakawa M."/>
            <person name="Solano R."/>
            <person name="Spunde A."/>
            <person name="Suetsugu N."/>
            <person name="Sugano S."/>
            <person name="Sugiyama A."/>
            <person name="Sun R."/>
            <person name="Suzuki Y."/>
            <person name="Takenaka M."/>
            <person name="Takezawa D."/>
            <person name="Tomogane H."/>
            <person name="Tsuzuki M."/>
            <person name="Ueda T."/>
            <person name="Umeda M."/>
            <person name="Ward J.M."/>
            <person name="Watanabe Y."/>
            <person name="Yazaki K."/>
            <person name="Yokoyama R."/>
            <person name="Yoshitake Y."/>
            <person name="Yotsui I."/>
            <person name="Zachgo S."/>
            <person name="Schmutz J."/>
        </authorList>
    </citation>
    <scope>NUCLEOTIDE SEQUENCE [LARGE SCALE GENOMIC DNA]</scope>
    <source>
        <strain evidence="2">Tak-1</strain>
    </source>
</reference>
<dbReference type="AlphaFoldDB" id="A0A2R6XE20"/>
<evidence type="ECO:0000313" key="2">
    <source>
        <dbReference type="Proteomes" id="UP000244005"/>
    </source>
</evidence>
<dbReference type="EMBL" id="KZ772692">
    <property type="protein sequence ID" value="PTQ44346.1"/>
    <property type="molecule type" value="Genomic_DNA"/>
</dbReference>
<accession>A0A2R6XE20</accession>
<name>A0A2R6XE20_MARPO</name>
<sequence length="104" mass="12147">MRRNSASSSAIWCGIEESVFFYAIPHSRSRILGLPTTVDELERNRMIFLMELLKNHTARMNEEFSQYRYRSNDSKPKRARFTSYAFHALHETKLLLAGGTDMSR</sequence>
<protein>
    <submittedName>
        <fullName evidence="1">Uncharacterized protein</fullName>
    </submittedName>
</protein>
<keyword evidence="2" id="KW-1185">Reference proteome</keyword>
<dbReference type="Proteomes" id="UP000244005">
    <property type="component" value="Unassembled WGS sequence"/>
</dbReference>
<organism evidence="1 2">
    <name type="scientific">Marchantia polymorpha</name>
    <name type="common">Common liverwort</name>
    <name type="synonym">Marchantia aquatica</name>
    <dbReference type="NCBI Taxonomy" id="3197"/>
    <lineage>
        <taxon>Eukaryota</taxon>
        <taxon>Viridiplantae</taxon>
        <taxon>Streptophyta</taxon>
        <taxon>Embryophyta</taxon>
        <taxon>Marchantiophyta</taxon>
        <taxon>Marchantiopsida</taxon>
        <taxon>Marchantiidae</taxon>
        <taxon>Marchantiales</taxon>
        <taxon>Marchantiaceae</taxon>
        <taxon>Marchantia</taxon>
    </lineage>
</organism>
<proteinExistence type="predicted"/>
<dbReference type="Gramene" id="Mp4g22480.1">
    <property type="protein sequence ID" value="Mp4g22480.1.cds"/>
    <property type="gene ID" value="Mp4g22480"/>
</dbReference>
<gene>
    <name evidence="1" type="ORF">MARPO_0020s0018</name>
</gene>